<evidence type="ECO:0000256" key="1">
    <source>
        <dbReference type="SAM" id="Coils"/>
    </source>
</evidence>
<gene>
    <name evidence="3" type="ORF">L201_003919</name>
</gene>
<dbReference type="Proteomes" id="UP001355207">
    <property type="component" value="Chromosome 5"/>
</dbReference>
<dbReference type="EMBL" id="CP144102">
    <property type="protein sequence ID" value="WWC89002.1"/>
    <property type="molecule type" value="Genomic_DNA"/>
</dbReference>
<keyword evidence="4" id="KW-1185">Reference proteome</keyword>
<evidence type="ECO:0000313" key="4">
    <source>
        <dbReference type="Proteomes" id="UP001355207"/>
    </source>
</evidence>
<feature type="region of interest" description="Disordered" evidence="2">
    <location>
        <begin position="16"/>
        <end position="98"/>
    </location>
</feature>
<feature type="compositionally biased region" description="Basic and acidic residues" evidence="2">
    <location>
        <begin position="28"/>
        <end position="44"/>
    </location>
</feature>
<accession>A0AAX4JUG9</accession>
<keyword evidence="1" id="KW-0175">Coiled coil</keyword>
<dbReference type="RefSeq" id="XP_066075765.1">
    <property type="nucleotide sequence ID" value="XM_066219668.1"/>
</dbReference>
<organism evidence="3 4">
    <name type="scientific">Kwoniella dendrophila CBS 6074</name>
    <dbReference type="NCBI Taxonomy" id="1295534"/>
    <lineage>
        <taxon>Eukaryota</taxon>
        <taxon>Fungi</taxon>
        <taxon>Dikarya</taxon>
        <taxon>Basidiomycota</taxon>
        <taxon>Agaricomycotina</taxon>
        <taxon>Tremellomycetes</taxon>
        <taxon>Tremellales</taxon>
        <taxon>Cryptococcaceae</taxon>
        <taxon>Kwoniella</taxon>
    </lineage>
</organism>
<dbReference type="AlphaFoldDB" id="A0AAX4JUG9"/>
<proteinExistence type="predicted"/>
<evidence type="ECO:0008006" key="5">
    <source>
        <dbReference type="Google" id="ProtNLM"/>
    </source>
</evidence>
<dbReference type="GeneID" id="91094589"/>
<evidence type="ECO:0000313" key="3">
    <source>
        <dbReference type="EMBL" id="WWC89002.1"/>
    </source>
</evidence>
<feature type="coiled-coil region" evidence="1">
    <location>
        <begin position="201"/>
        <end position="348"/>
    </location>
</feature>
<reference evidence="3 4" key="1">
    <citation type="submission" date="2024-01" db="EMBL/GenBank/DDBJ databases">
        <title>Comparative genomics of Cryptococcus and Kwoniella reveals pathogenesis evolution and contrasting modes of karyotype evolution via chromosome fusion or intercentromeric recombination.</title>
        <authorList>
            <person name="Coelho M.A."/>
            <person name="David-Palma M."/>
            <person name="Shea T."/>
            <person name="Bowers K."/>
            <person name="McGinley-Smith S."/>
            <person name="Mohammad A.W."/>
            <person name="Gnirke A."/>
            <person name="Yurkov A.M."/>
            <person name="Nowrousian M."/>
            <person name="Sun S."/>
            <person name="Cuomo C.A."/>
            <person name="Heitman J."/>
        </authorList>
    </citation>
    <scope>NUCLEOTIDE SEQUENCE [LARGE SCALE GENOMIC DNA]</scope>
    <source>
        <strain evidence="3 4">CBS 6074</strain>
    </source>
</reference>
<protein>
    <recommendedName>
        <fullName evidence="5">Hyaluronan-mediated motility receptor C-terminal domain-containing protein</fullName>
    </recommendedName>
</protein>
<evidence type="ECO:0000256" key="2">
    <source>
        <dbReference type="SAM" id="MobiDB-lite"/>
    </source>
</evidence>
<sequence>MTLLSVTDYGKFNSVSCYNGPLASHYQTRPEKQHGKEKEEERIAQMKRKREEEEEEETNDIESISTHMTVAMKAGEKDRTPSGMSSDNTGFKGVGDKTRPGVRFSEDIMVKTEELSEKSDIKIGPDQKDTCKSEQTWIKGYGICSQANNIPQGILPLTQWKDHINPFSTLLIKKEDSQLTDDVEDEDMSEEILIEQFRKFIKKKEMNVQFIVKKLKDLENELSELKVDYKDLLNDSNSVIERLKNELKYCKDELRMAVEAKNKAEEITKDSENHNNKGLVIKDGQLEKVKIELKQLRSQLEDKNVLVKSLEEERTKILSSLGQAHMDKESLRKELEVVKGNRNREDREIRKVMVSPENGNFHRQHRSTGIEHASKEKEKKKKDVNPIDLSADLDD</sequence>
<feature type="region of interest" description="Disordered" evidence="2">
    <location>
        <begin position="356"/>
        <end position="395"/>
    </location>
</feature>
<feature type="compositionally biased region" description="Basic and acidic residues" evidence="2">
    <location>
        <begin position="368"/>
        <end position="385"/>
    </location>
</feature>
<name>A0AAX4JUG9_9TREE</name>